<dbReference type="RefSeq" id="WP_212963609.1">
    <property type="nucleotide sequence ID" value="NZ_BOQT01000017.1"/>
</dbReference>
<evidence type="ECO:0000313" key="3">
    <source>
        <dbReference type="EMBL" id="GIN22465.1"/>
    </source>
</evidence>
<evidence type="ECO:0000313" key="4">
    <source>
        <dbReference type="Proteomes" id="UP000680279"/>
    </source>
</evidence>
<keyword evidence="1" id="KW-1133">Transmembrane helix</keyword>
<gene>
    <name evidence="3" type="ORF">J1TS3_35990</name>
</gene>
<feature type="transmembrane region" description="Helical" evidence="1">
    <location>
        <begin position="116"/>
        <end position="133"/>
    </location>
</feature>
<comment type="caution">
    <text evidence="3">The sequence shown here is derived from an EMBL/GenBank/DDBJ whole genome shotgun (WGS) entry which is preliminary data.</text>
</comment>
<keyword evidence="1" id="KW-0812">Transmembrane</keyword>
<name>A0ABQ4K9R8_9BACI</name>
<evidence type="ECO:0000256" key="1">
    <source>
        <dbReference type="SAM" id="Phobius"/>
    </source>
</evidence>
<proteinExistence type="predicted"/>
<sequence>MNKDCYIAEDLLPLYNEGLLQDETSAWMEEHLESCDDCRELAKLSSEPVDKDAVQSPVDNDKMFAKINLKLSIYQIIFVALSFFFAMKTSLLNESFGFILSYAVLGFATYFFYQRLMIVITIAFLPTFLWSLAQSVNESVSVLEAIWGASFLALIHLLFAIIGSLVAFLLLKFKKEGK</sequence>
<dbReference type="EMBL" id="BOQT01000017">
    <property type="protein sequence ID" value="GIN22465.1"/>
    <property type="molecule type" value="Genomic_DNA"/>
</dbReference>
<protein>
    <recommendedName>
        <fullName evidence="2">Putative zinc-finger domain-containing protein</fullName>
    </recommendedName>
</protein>
<dbReference type="InterPro" id="IPR027383">
    <property type="entry name" value="Znf_put"/>
</dbReference>
<organism evidence="3 4">
    <name type="scientific">Siminovitchia fordii</name>
    <dbReference type="NCBI Taxonomy" id="254759"/>
    <lineage>
        <taxon>Bacteria</taxon>
        <taxon>Bacillati</taxon>
        <taxon>Bacillota</taxon>
        <taxon>Bacilli</taxon>
        <taxon>Bacillales</taxon>
        <taxon>Bacillaceae</taxon>
        <taxon>Siminovitchia</taxon>
    </lineage>
</organism>
<feature type="domain" description="Putative zinc-finger" evidence="2">
    <location>
        <begin position="5"/>
        <end position="39"/>
    </location>
</feature>
<feature type="transmembrane region" description="Helical" evidence="1">
    <location>
        <begin position="95"/>
        <end position="111"/>
    </location>
</feature>
<keyword evidence="4" id="KW-1185">Reference proteome</keyword>
<accession>A0ABQ4K9R8</accession>
<evidence type="ECO:0000259" key="2">
    <source>
        <dbReference type="Pfam" id="PF13490"/>
    </source>
</evidence>
<dbReference type="Pfam" id="PF13490">
    <property type="entry name" value="zf-HC2"/>
    <property type="match status" value="1"/>
</dbReference>
<feature type="transmembrane region" description="Helical" evidence="1">
    <location>
        <begin position="145"/>
        <end position="171"/>
    </location>
</feature>
<dbReference type="Proteomes" id="UP000680279">
    <property type="component" value="Unassembled WGS sequence"/>
</dbReference>
<feature type="transmembrane region" description="Helical" evidence="1">
    <location>
        <begin position="71"/>
        <end position="89"/>
    </location>
</feature>
<reference evidence="3 4" key="1">
    <citation type="submission" date="2021-03" db="EMBL/GenBank/DDBJ databases">
        <title>Antimicrobial resistance genes in bacteria isolated from Japanese honey, and their potential for conferring macrolide and lincosamide resistance in the American foulbrood pathogen Paenibacillus larvae.</title>
        <authorList>
            <person name="Okamoto M."/>
            <person name="Kumagai M."/>
            <person name="Kanamori H."/>
            <person name="Takamatsu D."/>
        </authorList>
    </citation>
    <scope>NUCLEOTIDE SEQUENCE [LARGE SCALE GENOMIC DNA]</scope>
    <source>
        <strain evidence="3 4">J1TS3</strain>
    </source>
</reference>
<keyword evidence="1" id="KW-0472">Membrane</keyword>